<dbReference type="InterPro" id="IPR049249">
    <property type="entry name" value="DUF6882"/>
</dbReference>
<evidence type="ECO:0000313" key="2">
    <source>
        <dbReference type="Proteomes" id="UP001432039"/>
    </source>
</evidence>
<name>A0ABZ1T719_STRVG</name>
<protein>
    <submittedName>
        <fullName evidence="1">Uncharacterized protein</fullName>
    </submittedName>
</protein>
<keyword evidence="2" id="KW-1185">Reference proteome</keyword>
<proteinExistence type="predicted"/>
<gene>
    <name evidence="1" type="ORF">OG517_00860</name>
</gene>
<accession>A0ABZ1T719</accession>
<organism evidence="1 2">
    <name type="scientific">Streptomyces virginiae</name>
    <name type="common">Streptomyces cinnamonensis</name>
    <dbReference type="NCBI Taxonomy" id="1961"/>
    <lineage>
        <taxon>Bacteria</taxon>
        <taxon>Bacillati</taxon>
        <taxon>Actinomycetota</taxon>
        <taxon>Actinomycetes</taxon>
        <taxon>Kitasatosporales</taxon>
        <taxon>Streptomycetaceae</taxon>
        <taxon>Streptomyces</taxon>
    </lineage>
</organism>
<dbReference type="RefSeq" id="WP_328959682.1">
    <property type="nucleotide sequence ID" value="NZ_CP108090.1"/>
</dbReference>
<dbReference type="EMBL" id="CP108090">
    <property type="protein sequence ID" value="WUQ10119.1"/>
    <property type="molecule type" value="Genomic_DNA"/>
</dbReference>
<reference evidence="1" key="1">
    <citation type="submission" date="2022-10" db="EMBL/GenBank/DDBJ databases">
        <title>The complete genomes of actinobacterial strains from the NBC collection.</title>
        <authorList>
            <person name="Joergensen T.S."/>
            <person name="Alvarez Arevalo M."/>
            <person name="Sterndorff E.B."/>
            <person name="Faurdal D."/>
            <person name="Vuksanovic O."/>
            <person name="Mourched A.-S."/>
            <person name="Charusanti P."/>
            <person name="Shaw S."/>
            <person name="Blin K."/>
            <person name="Weber T."/>
        </authorList>
    </citation>
    <scope>NUCLEOTIDE SEQUENCE</scope>
    <source>
        <strain evidence="1">NBC_00248</strain>
    </source>
</reference>
<dbReference type="Proteomes" id="UP001432039">
    <property type="component" value="Chromosome"/>
</dbReference>
<sequence length="229" mass="24345">MITRFGDPFLSETERHTAWGVAQLEALGSFLPEGPWTADLPSCLYRQGTLELRVSVLGTYDAEERSWMWGWANPGLQGTEVVALSAAVERYGRAHGIAELTAPTLDLSGFPDPRRAAETLAFAGMGVAQAPGYIGVPAGSGTQVYFLPDDPQVPQAPLDPVALPRILVAGAGLIGHSPRLAVMGFFDHHGLPVSQTDRSLTAELPGGSPVNIQFDALDRIAEVTLNSLS</sequence>
<dbReference type="Pfam" id="PF21813">
    <property type="entry name" value="DUF6882"/>
    <property type="match status" value="1"/>
</dbReference>
<evidence type="ECO:0000313" key="1">
    <source>
        <dbReference type="EMBL" id="WUQ10119.1"/>
    </source>
</evidence>